<sequence length="582" mass="65750">MEQFKNQWNRILAGDSKNQVDIISSIHEDGINFFLEKSFEIDQTLPDDQRKYRLSIERTFDTFSDPRKFKVTIELQKSLLVKFPPFSTLNRLSDDFGNITGWSEIDYPTDGPELIAKAEDETDGVIEVLAREVAVEMQWPNLDPTKPDHKWSIPPFNVLGQAKIQLEQEGSEFFAKIIPTLIKIDIPRTELKAQIIQILESNSSSTELIEESDCEEKFVDLFIIAANIAAYEQTPKLVTSINLPIPTINDRPVQPAAFDISNDMLSVGFGIDKVVLEKYNEEAIESNSQKIDYLLNQDVEDAGGLLKAMYRNAEGKSIKTSKQLLLRDEKEIEQNFKNINGFIADQEKWLNQFEAEDTVHLTLDDGPERPDSFAIGINEYFFDTIVNSVIPKPKHRCEKERRLGPVKGYICHWSSFRNPDISVNADATLKGNVSVNLGGSIHACVKKFWDCSWRWACSKLALAIAGRPGLKVKILSANGVRVLGQFDAGGLRIVSNLPFPFNKIVEALSSLIFKFVVAFANVLAILLSFYVLKPEFVVDSLNLKLKLKNFSSFYFERSNAPSADKTKNKFIAFKTNISVSKL</sequence>
<gene>
    <name evidence="2" type="ORF">QQ020_14470</name>
</gene>
<keyword evidence="1" id="KW-1133">Transmembrane helix</keyword>
<dbReference type="Proteomes" id="UP001172083">
    <property type="component" value="Unassembled WGS sequence"/>
</dbReference>
<reference evidence="2" key="1">
    <citation type="submission" date="2023-06" db="EMBL/GenBank/DDBJ databases">
        <title>Genomic of Agaribacillus aureum.</title>
        <authorList>
            <person name="Wang G."/>
        </authorList>
    </citation>
    <scope>NUCLEOTIDE SEQUENCE</scope>
    <source>
        <strain evidence="2">BMA12</strain>
    </source>
</reference>
<evidence type="ECO:0000313" key="2">
    <source>
        <dbReference type="EMBL" id="MDN5213270.1"/>
    </source>
</evidence>
<proteinExistence type="predicted"/>
<organism evidence="2 3">
    <name type="scientific">Agaribacillus aureus</name>
    <dbReference type="NCBI Taxonomy" id="3051825"/>
    <lineage>
        <taxon>Bacteria</taxon>
        <taxon>Pseudomonadati</taxon>
        <taxon>Bacteroidota</taxon>
        <taxon>Cytophagia</taxon>
        <taxon>Cytophagales</taxon>
        <taxon>Splendidivirgaceae</taxon>
        <taxon>Agaribacillus</taxon>
    </lineage>
</organism>
<keyword evidence="3" id="KW-1185">Reference proteome</keyword>
<dbReference type="RefSeq" id="WP_346758609.1">
    <property type="nucleotide sequence ID" value="NZ_JAUJEB010000002.1"/>
</dbReference>
<name>A0ABT8L686_9BACT</name>
<dbReference type="EMBL" id="JAUJEB010000002">
    <property type="protein sequence ID" value="MDN5213270.1"/>
    <property type="molecule type" value="Genomic_DNA"/>
</dbReference>
<protein>
    <submittedName>
        <fullName evidence="2">Uncharacterized protein</fullName>
    </submittedName>
</protein>
<evidence type="ECO:0000256" key="1">
    <source>
        <dbReference type="SAM" id="Phobius"/>
    </source>
</evidence>
<accession>A0ABT8L686</accession>
<keyword evidence="1" id="KW-0472">Membrane</keyword>
<keyword evidence="1" id="KW-0812">Transmembrane</keyword>
<comment type="caution">
    <text evidence="2">The sequence shown here is derived from an EMBL/GenBank/DDBJ whole genome shotgun (WGS) entry which is preliminary data.</text>
</comment>
<feature type="transmembrane region" description="Helical" evidence="1">
    <location>
        <begin position="511"/>
        <end position="532"/>
    </location>
</feature>
<evidence type="ECO:0000313" key="3">
    <source>
        <dbReference type="Proteomes" id="UP001172083"/>
    </source>
</evidence>